<organism evidence="1 2">
    <name type="scientific">Candidatus Desantisbacteria bacterium CG_4_9_14_3_um_filter_40_11</name>
    <dbReference type="NCBI Taxonomy" id="1974546"/>
    <lineage>
        <taxon>Bacteria</taxon>
        <taxon>Candidatus Desantisiibacteriota</taxon>
    </lineage>
</organism>
<feature type="non-terminal residue" evidence="1">
    <location>
        <position position="1"/>
    </location>
</feature>
<comment type="caution">
    <text evidence="1">The sequence shown here is derived from an EMBL/GenBank/DDBJ whole genome shotgun (WGS) entry which is preliminary data.</text>
</comment>
<sequence>LTEKIAIYAPLEYIMTKRTQEFEAEVFEAIRLKHYIELPPSIQNREIVTIKLRFRIKLISDGFVQFYYNEINGRTSLALVAGNTRLYGHDYVPDKGWHKHTWPQGNHDYSEESVKSITVHDFMKNVDEIINHGGSFE</sequence>
<proteinExistence type="predicted"/>
<accession>A0A2M8ASY9</accession>
<name>A0A2M8ASY9_9BACT</name>
<protein>
    <submittedName>
        <fullName evidence="1">Uncharacterized protein</fullName>
    </submittedName>
</protein>
<evidence type="ECO:0000313" key="2">
    <source>
        <dbReference type="Proteomes" id="UP000231366"/>
    </source>
</evidence>
<dbReference type="EMBL" id="PFUI01000163">
    <property type="protein sequence ID" value="PJB29318.1"/>
    <property type="molecule type" value="Genomic_DNA"/>
</dbReference>
<gene>
    <name evidence="1" type="ORF">CO110_06360</name>
</gene>
<evidence type="ECO:0000313" key="1">
    <source>
        <dbReference type="EMBL" id="PJB29318.1"/>
    </source>
</evidence>
<dbReference type="Proteomes" id="UP000231366">
    <property type="component" value="Unassembled WGS sequence"/>
</dbReference>
<dbReference type="AlphaFoldDB" id="A0A2M8ASY9"/>
<reference evidence="2" key="1">
    <citation type="submission" date="2017-09" db="EMBL/GenBank/DDBJ databases">
        <title>Depth-based differentiation of microbial function through sediment-hosted aquifers and enrichment of novel symbionts in the deep terrestrial subsurface.</title>
        <authorList>
            <person name="Probst A.J."/>
            <person name="Ladd B."/>
            <person name="Jarett J.K."/>
            <person name="Geller-Mcgrath D.E."/>
            <person name="Sieber C.M.K."/>
            <person name="Emerson J.B."/>
            <person name="Anantharaman K."/>
            <person name="Thomas B.C."/>
            <person name="Malmstrom R."/>
            <person name="Stieglmeier M."/>
            <person name="Klingl A."/>
            <person name="Woyke T."/>
            <person name="Ryan C.M."/>
            <person name="Banfield J.F."/>
        </authorList>
    </citation>
    <scope>NUCLEOTIDE SEQUENCE [LARGE SCALE GENOMIC DNA]</scope>
</reference>